<evidence type="ECO:0000313" key="2">
    <source>
        <dbReference type="EMBL" id="SFT63934.1"/>
    </source>
</evidence>
<name>A0A1I6ZMI2_9FLAO</name>
<feature type="signal peptide" evidence="1">
    <location>
        <begin position="1"/>
        <end position="24"/>
    </location>
</feature>
<evidence type="ECO:0000256" key="1">
    <source>
        <dbReference type="SAM" id="SignalP"/>
    </source>
</evidence>
<proteinExistence type="predicted"/>
<evidence type="ECO:0000313" key="3">
    <source>
        <dbReference type="Proteomes" id="UP000236454"/>
    </source>
</evidence>
<reference evidence="2 3" key="1">
    <citation type="submission" date="2016-10" db="EMBL/GenBank/DDBJ databases">
        <authorList>
            <person name="de Groot N.N."/>
        </authorList>
    </citation>
    <scope>NUCLEOTIDE SEQUENCE [LARGE SCALE GENOMIC DNA]</scope>
    <source>
        <strain evidence="2 3">CGMCC 1.7005</strain>
    </source>
</reference>
<evidence type="ECO:0008006" key="4">
    <source>
        <dbReference type="Google" id="ProtNLM"/>
    </source>
</evidence>
<dbReference type="AlphaFoldDB" id="A0A1I6ZMI2"/>
<keyword evidence="3" id="KW-1185">Reference proteome</keyword>
<dbReference type="EMBL" id="FPAS01000002">
    <property type="protein sequence ID" value="SFT63934.1"/>
    <property type="molecule type" value="Genomic_DNA"/>
</dbReference>
<sequence length="157" mass="16647">MMKGMKKMLVALAFIAGGIGVASAQNYNNALGLRFGSYGDGALNLKHMLGGSNAIEATLGGGSHHLYLEGLYEWNWDLSGGLNWYLGAGAGAFMWGDGHNNDKFEDGFALSARGVIGLEYTFDFPLNLALHTGPRIGIINGPGYAGWGGSLAIRYAW</sequence>
<feature type="chain" id="PRO_5014699309" description="Outer membrane protein beta-barrel domain-containing protein" evidence="1">
    <location>
        <begin position="25"/>
        <end position="157"/>
    </location>
</feature>
<protein>
    <recommendedName>
        <fullName evidence="4">Outer membrane protein beta-barrel domain-containing protein</fullName>
    </recommendedName>
</protein>
<keyword evidence="1" id="KW-0732">Signal</keyword>
<organism evidence="2 3">
    <name type="scientific">Lishizhenia tianjinensis</name>
    <dbReference type="NCBI Taxonomy" id="477690"/>
    <lineage>
        <taxon>Bacteria</taxon>
        <taxon>Pseudomonadati</taxon>
        <taxon>Bacteroidota</taxon>
        <taxon>Flavobacteriia</taxon>
        <taxon>Flavobacteriales</taxon>
        <taxon>Crocinitomicaceae</taxon>
        <taxon>Lishizhenia</taxon>
    </lineage>
</organism>
<dbReference type="RefSeq" id="WP_139230292.1">
    <property type="nucleotide sequence ID" value="NZ_FPAS01000002.1"/>
</dbReference>
<dbReference type="Proteomes" id="UP000236454">
    <property type="component" value="Unassembled WGS sequence"/>
</dbReference>
<dbReference type="STRING" id="477690.SAMN05216474_1484"/>
<dbReference type="OrthoDB" id="978645at2"/>
<gene>
    <name evidence="2" type="ORF">SAMN05216474_1484</name>
</gene>
<accession>A0A1I6ZMI2</accession>